<dbReference type="CDD" id="cd14958">
    <property type="entry name" value="NHL_PAL_like"/>
    <property type="match status" value="1"/>
</dbReference>
<dbReference type="Proteomes" id="UP001176961">
    <property type="component" value="Unassembled WGS sequence"/>
</dbReference>
<keyword evidence="18" id="KW-1185">Reference proteome</keyword>
<protein>
    <recommendedName>
        <fullName evidence="1">peptidylglycine monooxygenase</fullName>
        <ecNumber evidence="1">1.14.17.3</ecNumber>
    </recommendedName>
</protein>
<dbReference type="GO" id="GO:0005507">
    <property type="term" value="F:copper ion binding"/>
    <property type="evidence" value="ECO:0007669"/>
    <property type="project" value="InterPro"/>
</dbReference>
<dbReference type="GO" id="GO:0016020">
    <property type="term" value="C:membrane"/>
    <property type="evidence" value="ECO:0007669"/>
    <property type="project" value="InterPro"/>
</dbReference>
<dbReference type="GO" id="GO:0004504">
    <property type="term" value="F:peptidylglycine monooxygenase activity"/>
    <property type="evidence" value="ECO:0007669"/>
    <property type="project" value="UniProtKB-EC"/>
</dbReference>
<dbReference type="EMBL" id="CATQJL010000112">
    <property type="protein sequence ID" value="CAJ0593262.1"/>
    <property type="molecule type" value="Genomic_DNA"/>
</dbReference>
<feature type="binding site" evidence="10">
    <location>
        <position position="206"/>
    </location>
    <ligand>
        <name>Cu(2+)</name>
        <dbReference type="ChEBI" id="CHEBI:29036"/>
        <label>1</label>
        <note>catalytic</note>
    </ligand>
</feature>
<keyword evidence="8" id="KW-0325">Glycoprotein</keyword>
<feature type="disulfide bond" evidence="11">
    <location>
        <begin position="188"/>
        <end position="296"/>
    </location>
</feature>
<evidence type="ECO:0000259" key="15">
    <source>
        <dbReference type="Pfam" id="PF01082"/>
    </source>
</evidence>
<evidence type="ECO:0000256" key="4">
    <source>
        <dbReference type="ARBA" id="ARBA00023002"/>
    </source>
</evidence>
<keyword evidence="2 10" id="KW-0479">Metal-binding</keyword>
<keyword evidence="13" id="KW-1133">Transmembrane helix</keyword>
<evidence type="ECO:0000256" key="5">
    <source>
        <dbReference type="ARBA" id="ARBA00023008"/>
    </source>
</evidence>
<comment type="cofactor">
    <cofactor evidence="10">
        <name>Cu(2+)</name>
        <dbReference type="ChEBI" id="CHEBI:29036"/>
    </cofactor>
    <text evidence="10">Binds 2 Cu(2+) ions per subunit.</text>
</comment>
<feature type="domain" description="Copper type II ascorbate-dependent monooxygenase N-terminal" evidence="15">
    <location>
        <begin position="55"/>
        <end position="140"/>
    </location>
</feature>
<dbReference type="Pfam" id="PF03712">
    <property type="entry name" value="Cu2_monoox_C"/>
    <property type="match status" value="1"/>
</dbReference>
<feature type="binding site" evidence="10">
    <location>
        <position position="273"/>
    </location>
    <ligand>
        <name>Cu(2+)</name>
        <dbReference type="ChEBI" id="CHEBI:29036"/>
        <label>1</label>
        <note>catalytic</note>
    </ligand>
</feature>
<feature type="binding site" evidence="10">
    <location>
        <position position="204"/>
    </location>
    <ligand>
        <name>Cu(2+)</name>
        <dbReference type="ChEBI" id="CHEBI:29036"/>
        <label>1</label>
        <note>catalytic</note>
    </ligand>
</feature>
<evidence type="ECO:0000256" key="7">
    <source>
        <dbReference type="ARBA" id="ARBA00023157"/>
    </source>
</evidence>
<dbReference type="InterPro" id="IPR000323">
    <property type="entry name" value="Cu2_ascorb_mOase_N"/>
</dbReference>
<feature type="signal peptide" evidence="14">
    <location>
        <begin position="1"/>
        <end position="17"/>
    </location>
</feature>
<feature type="binding site" evidence="10">
    <location>
        <position position="72"/>
    </location>
    <ligand>
        <name>Cu(2+)</name>
        <dbReference type="ChEBI" id="CHEBI:29036"/>
        <label>1</label>
        <note>catalytic</note>
    </ligand>
</feature>
<keyword evidence="7 11" id="KW-1015">Disulfide bond</keyword>
<dbReference type="AlphaFoldDB" id="A0AA36GKM8"/>
<feature type="chain" id="PRO_5041361485" description="peptidylglycine monooxygenase" evidence="14">
    <location>
        <begin position="18"/>
        <end position="727"/>
    </location>
</feature>
<dbReference type="InterPro" id="IPR014783">
    <property type="entry name" value="Cu2_ascorb_mOase_CS-2"/>
</dbReference>
<dbReference type="Gene3D" id="2.60.120.310">
    <property type="entry name" value="Copper type II, ascorbate-dependent monooxygenase, N-terminal domain"/>
    <property type="match status" value="1"/>
</dbReference>
<evidence type="ECO:0000256" key="12">
    <source>
        <dbReference type="SAM" id="MobiDB-lite"/>
    </source>
</evidence>
<dbReference type="SUPFAM" id="SSF49742">
    <property type="entry name" value="PHM/PNGase F"/>
    <property type="match status" value="2"/>
</dbReference>
<evidence type="ECO:0000256" key="11">
    <source>
        <dbReference type="PIRSR" id="PIRSR600720-3"/>
    </source>
</evidence>
<feature type="domain" description="Copper type II ascorbate-dependent monooxygenase C-terminal" evidence="16">
    <location>
        <begin position="164"/>
        <end position="307"/>
    </location>
</feature>
<name>A0AA36GKM8_CYLNA</name>
<dbReference type="Gene3D" id="2.120.10.30">
    <property type="entry name" value="TolB, C-terminal domain"/>
    <property type="match status" value="1"/>
</dbReference>
<dbReference type="EC" id="1.14.17.3" evidence="1"/>
<feature type="compositionally biased region" description="Basic and acidic residues" evidence="12">
    <location>
        <begin position="701"/>
        <end position="714"/>
    </location>
</feature>
<evidence type="ECO:0000313" key="17">
    <source>
        <dbReference type="EMBL" id="CAJ0593262.1"/>
    </source>
</evidence>
<accession>A0AA36GKM8</accession>
<dbReference type="Gene3D" id="2.60.120.230">
    <property type="match status" value="1"/>
</dbReference>
<evidence type="ECO:0000256" key="13">
    <source>
        <dbReference type="SAM" id="Phobius"/>
    </source>
</evidence>
<evidence type="ECO:0000256" key="14">
    <source>
        <dbReference type="SAM" id="SignalP"/>
    </source>
</evidence>
<keyword evidence="3 14" id="KW-0732">Signal</keyword>
<evidence type="ECO:0000256" key="6">
    <source>
        <dbReference type="ARBA" id="ARBA00023033"/>
    </source>
</evidence>
<keyword evidence="13" id="KW-0472">Membrane</keyword>
<dbReference type="GO" id="GO:0006518">
    <property type="term" value="P:peptide metabolic process"/>
    <property type="evidence" value="ECO:0007669"/>
    <property type="project" value="InterPro"/>
</dbReference>
<dbReference type="PROSITE" id="PS00085">
    <property type="entry name" value="CU2_MONOOXYGENASE_2"/>
    <property type="match status" value="1"/>
</dbReference>
<feature type="transmembrane region" description="Helical" evidence="13">
    <location>
        <begin position="666"/>
        <end position="686"/>
    </location>
</feature>
<evidence type="ECO:0000256" key="3">
    <source>
        <dbReference type="ARBA" id="ARBA00022729"/>
    </source>
</evidence>
<dbReference type="InterPro" id="IPR008977">
    <property type="entry name" value="PHM/PNGase_F_dom_sf"/>
</dbReference>
<dbReference type="PANTHER" id="PTHR10680">
    <property type="entry name" value="PEPTIDYL-GLYCINE ALPHA-AMIDATING MONOOXYGENASE"/>
    <property type="match status" value="1"/>
</dbReference>
<dbReference type="Pfam" id="PF01082">
    <property type="entry name" value="Cu2_monooxygen"/>
    <property type="match status" value="1"/>
</dbReference>
<evidence type="ECO:0000259" key="16">
    <source>
        <dbReference type="Pfam" id="PF03712"/>
    </source>
</evidence>
<sequence length="727" mass="81383">MYCFILLLLLYCPSAFTTLHKRQIEDDVTKVVLQMPGYVPQVPDEYGVLPREAPPGYIVGFEPLAVMDRIHHILIFGCTKPAHTSIWKGYEVCGEGVPRVLYAWARNAQPLYLPNNVAFSVGHEDDSVKYFVMQVHYAKPFVGDVIDYSGVTIHMTQNRPENFADILLMVYAAPVPPGRHHIQLDVSCLYRGDVDLHPFAFRTHTHAMGRVVSAFYKHEGHWKKIGVRHPHWPQIFQTIEHNPVIRKGDLIASTCRFDSHTKTQPTPMGPLDMCNFYMMYYYNASEKNPFPNGSMCVGNEKPTEVKNYPMEGTRILPARPVLERSSHATGIAFGVVEKGAFTSVGDVKLGQIASLAFQDERIFAIFHRAGRVWGEKTFDQHNVLVDQTPIKNDVILIVALEGNELHLVKKLGRGKFYLPHGIHIDNEGFLYTADAGSHTVAKWKIENNNLDLIWESGTKLIPGNGNTHFCKPTAVVTNDEGVFVADGYCNNRIVQLDKATGKRLFEFEGQLNVPHDIATSFPGPGFHLFVADRENGKVKEFHTRGDLVTEWASPLFTNIYAVDVHDDYVFMVPGRAGGFPGPARVYAGRTATPFIEYSFAPTSRPFGEPHALRVSPDGYRIIVGDNSKPTLFLFQIQPVHATSQFSLSFHESHDQYVYNGFVNAPAVIMTALAVTILVGGFVKILAGRRRTIAEIREPGKFDKKGYKPLDKDDTAALISEGSENEEP</sequence>
<evidence type="ECO:0000256" key="2">
    <source>
        <dbReference type="ARBA" id="ARBA00022723"/>
    </source>
</evidence>
<dbReference type="PRINTS" id="PR00790">
    <property type="entry name" value="PAMONOXGNASE"/>
</dbReference>
<organism evidence="17 18">
    <name type="scientific">Cylicocyclus nassatus</name>
    <name type="common">Nematode worm</name>
    <dbReference type="NCBI Taxonomy" id="53992"/>
    <lineage>
        <taxon>Eukaryota</taxon>
        <taxon>Metazoa</taxon>
        <taxon>Ecdysozoa</taxon>
        <taxon>Nematoda</taxon>
        <taxon>Chromadorea</taxon>
        <taxon>Rhabditida</taxon>
        <taxon>Rhabditina</taxon>
        <taxon>Rhabditomorpha</taxon>
        <taxon>Strongyloidea</taxon>
        <taxon>Strongylidae</taxon>
        <taxon>Cylicocyclus</taxon>
    </lineage>
</organism>
<comment type="caution">
    <text evidence="17">The sequence shown here is derived from an EMBL/GenBank/DDBJ whole genome shotgun (WGS) entry which is preliminary data.</text>
</comment>
<gene>
    <name evidence="17" type="ORF">CYNAS_LOCUS5245</name>
</gene>
<comment type="catalytic activity">
    <reaction evidence="9">
        <text>a [peptide]-C-terminal glycine + 2 L-ascorbate + O2 = a [peptide]-C-terminal (2S)-2-hydroxyglycine + 2 monodehydro-L-ascorbate radical + H2O</text>
        <dbReference type="Rhea" id="RHEA:21452"/>
        <dbReference type="Rhea" id="RHEA-COMP:13486"/>
        <dbReference type="Rhea" id="RHEA-COMP:15321"/>
        <dbReference type="ChEBI" id="CHEBI:15377"/>
        <dbReference type="ChEBI" id="CHEBI:15379"/>
        <dbReference type="ChEBI" id="CHEBI:38290"/>
        <dbReference type="ChEBI" id="CHEBI:59513"/>
        <dbReference type="ChEBI" id="CHEBI:137000"/>
        <dbReference type="ChEBI" id="CHEBI:142768"/>
        <dbReference type="EC" id="1.14.17.3"/>
    </reaction>
</comment>
<evidence type="ECO:0000256" key="9">
    <source>
        <dbReference type="ARBA" id="ARBA00048431"/>
    </source>
</evidence>
<feature type="binding site" evidence="10">
    <location>
        <position position="136"/>
    </location>
    <ligand>
        <name>Cu(2+)</name>
        <dbReference type="ChEBI" id="CHEBI:29036"/>
        <label>1</label>
        <note>catalytic</note>
    </ligand>
</feature>
<evidence type="ECO:0000256" key="10">
    <source>
        <dbReference type="PIRSR" id="PIRSR600720-2"/>
    </source>
</evidence>
<feature type="disulfide bond" evidence="11">
    <location>
        <begin position="255"/>
        <end position="274"/>
    </location>
</feature>
<proteinExistence type="predicted"/>
<dbReference type="InterPro" id="IPR014784">
    <property type="entry name" value="Cu2_ascorb_mOase-like_C"/>
</dbReference>
<dbReference type="InterPro" id="IPR036939">
    <property type="entry name" value="Cu2_ascorb_mOase_N_sf"/>
</dbReference>
<reference evidence="17" key="1">
    <citation type="submission" date="2023-07" db="EMBL/GenBank/DDBJ databases">
        <authorList>
            <consortium name="CYATHOMIX"/>
        </authorList>
    </citation>
    <scope>NUCLEOTIDE SEQUENCE</scope>
    <source>
        <strain evidence="17">N/A</strain>
    </source>
</reference>
<dbReference type="InterPro" id="IPR011042">
    <property type="entry name" value="6-blade_b-propeller_TolB-like"/>
</dbReference>
<keyword evidence="6" id="KW-0503">Monooxygenase</keyword>
<evidence type="ECO:0000256" key="8">
    <source>
        <dbReference type="ARBA" id="ARBA00023180"/>
    </source>
</evidence>
<dbReference type="InterPro" id="IPR024548">
    <property type="entry name" value="Cu2_monoox_C"/>
</dbReference>
<keyword evidence="13" id="KW-0812">Transmembrane</keyword>
<keyword evidence="4" id="KW-0560">Oxidoreductase</keyword>
<feature type="region of interest" description="Disordered" evidence="12">
    <location>
        <begin position="701"/>
        <end position="727"/>
    </location>
</feature>
<evidence type="ECO:0000313" key="18">
    <source>
        <dbReference type="Proteomes" id="UP001176961"/>
    </source>
</evidence>
<dbReference type="PANTHER" id="PTHR10680:SF14">
    <property type="entry name" value="PEPTIDYL-GLYCINE ALPHA-AMIDATING MONOOXYGENASE"/>
    <property type="match status" value="1"/>
</dbReference>
<evidence type="ECO:0000256" key="1">
    <source>
        <dbReference type="ARBA" id="ARBA00012689"/>
    </source>
</evidence>
<dbReference type="GO" id="GO:0005576">
    <property type="term" value="C:extracellular region"/>
    <property type="evidence" value="ECO:0007669"/>
    <property type="project" value="TreeGrafter"/>
</dbReference>
<keyword evidence="5 10" id="KW-0186">Copper</keyword>
<feature type="binding site" evidence="10">
    <location>
        <position position="71"/>
    </location>
    <ligand>
        <name>Cu(2+)</name>
        <dbReference type="ChEBI" id="CHEBI:29036"/>
        <label>1</label>
        <note>catalytic</note>
    </ligand>
</feature>
<dbReference type="InterPro" id="IPR000720">
    <property type="entry name" value="PHM/PAL"/>
</dbReference>
<dbReference type="SUPFAM" id="SSF101898">
    <property type="entry name" value="NHL repeat"/>
    <property type="match status" value="1"/>
</dbReference>